<dbReference type="EMBL" id="UXUI01007176">
    <property type="protein sequence ID" value="VDD86012.1"/>
    <property type="molecule type" value="Genomic_DNA"/>
</dbReference>
<sequence length="273" mass="31388">MFYIKITGSLTQIGQRAWLSAERVVAQDHTEAVAVSYLRVGHRHEKKRFAIPSLDHGNTSKEKRLALSTDIEHHVIYWKTSLAQPVGASGFQPKGRFKQISQRPDAHTLLTDMKHNLVYWIASVAQSRVRRGTAETCSAPDSHISYLFNYILPEMSFFICSFPGQTKIVSLAIYTSWAHISHRHERQLEVLDSFRGPAVPEMRAKYFPWRNRLARSAVNRNVGGSSPPGSYENVFNQLNNIENNRFHRDEVGRKVRGKFLYQLQFSIVNRCWC</sequence>
<dbReference type="Proteomes" id="UP000274131">
    <property type="component" value="Unassembled WGS sequence"/>
</dbReference>
<proteinExistence type="predicted"/>
<gene>
    <name evidence="1" type="ORF">EVEC_LOCUS1155</name>
</gene>
<protein>
    <submittedName>
        <fullName evidence="1 3">Uncharacterized protein</fullName>
    </submittedName>
</protein>
<dbReference type="OrthoDB" id="5920724at2759"/>
<evidence type="ECO:0000313" key="3">
    <source>
        <dbReference type="WBParaSite" id="EVEC_0000144701-mRNA-1"/>
    </source>
</evidence>
<evidence type="ECO:0000313" key="2">
    <source>
        <dbReference type="Proteomes" id="UP000274131"/>
    </source>
</evidence>
<evidence type="ECO:0000313" key="1">
    <source>
        <dbReference type="EMBL" id="VDD86012.1"/>
    </source>
</evidence>
<accession>A0A0N4UVH6</accession>
<dbReference type="AlphaFoldDB" id="A0A0N4UVH6"/>
<keyword evidence="2" id="KW-1185">Reference proteome</keyword>
<organism evidence="3">
    <name type="scientific">Enterobius vermicularis</name>
    <name type="common">Human pinworm</name>
    <dbReference type="NCBI Taxonomy" id="51028"/>
    <lineage>
        <taxon>Eukaryota</taxon>
        <taxon>Metazoa</taxon>
        <taxon>Ecdysozoa</taxon>
        <taxon>Nematoda</taxon>
        <taxon>Chromadorea</taxon>
        <taxon>Rhabditida</taxon>
        <taxon>Spirurina</taxon>
        <taxon>Oxyuridomorpha</taxon>
        <taxon>Oxyuroidea</taxon>
        <taxon>Oxyuridae</taxon>
        <taxon>Enterobius</taxon>
    </lineage>
</organism>
<name>A0A0N4UVH6_ENTVE</name>
<reference evidence="1 2" key="2">
    <citation type="submission" date="2018-10" db="EMBL/GenBank/DDBJ databases">
        <authorList>
            <consortium name="Pathogen Informatics"/>
        </authorList>
    </citation>
    <scope>NUCLEOTIDE SEQUENCE [LARGE SCALE GENOMIC DNA]</scope>
</reference>
<reference evidence="3" key="1">
    <citation type="submission" date="2017-02" db="UniProtKB">
        <authorList>
            <consortium name="WormBaseParasite"/>
        </authorList>
    </citation>
    <scope>IDENTIFICATION</scope>
</reference>
<dbReference type="WBParaSite" id="EVEC_0000144701-mRNA-1">
    <property type="protein sequence ID" value="EVEC_0000144701-mRNA-1"/>
    <property type="gene ID" value="EVEC_0000144701"/>
</dbReference>